<dbReference type="AlphaFoldDB" id="A0A2T7PRR5"/>
<dbReference type="SUPFAM" id="SSF55550">
    <property type="entry name" value="SH2 domain"/>
    <property type="match status" value="1"/>
</dbReference>
<evidence type="ECO:0000259" key="6">
    <source>
        <dbReference type="PROSITE" id="PS50081"/>
    </source>
</evidence>
<dbReference type="FunFam" id="3.30.505.10:FF:000019">
    <property type="entry name" value="Chimaerin"/>
    <property type="match status" value="1"/>
</dbReference>
<dbReference type="Gene3D" id="1.10.555.10">
    <property type="entry name" value="Rho GTPase activation protein"/>
    <property type="match status" value="1"/>
</dbReference>
<dbReference type="GO" id="GO:0005096">
    <property type="term" value="F:GTPase activator activity"/>
    <property type="evidence" value="ECO:0007669"/>
    <property type="project" value="UniProtKB-KW"/>
</dbReference>
<feature type="domain" description="Rho-GAP" evidence="7">
    <location>
        <begin position="247"/>
        <end position="436"/>
    </location>
</feature>
<dbReference type="InterPro" id="IPR036860">
    <property type="entry name" value="SH2_dom_sf"/>
</dbReference>
<evidence type="ECO:0000259" key="7">
    <source>
        <dbReference type="PROSITE" id="PS50238"/>
    </source>
</evidence>
<dbReference type="PROSITE" id="PS50238">
    <property type="entry name" value="RHOGAP"/>
    <property type="match status" value="1"/>
</dbReference>
<dbReference type="EMBL" id="PZQS01000002">
    <property type="protein sequence ID" value="PVD36067.1"/>
    <property type="molecule type" value="Genomic_DNA"/>
</dbReference>
<keyword evidence="1" id="KW-0343">GTPase activation</keyword>
<dbReference type="InterPro" id="IPR046349">
    <property type="entry name" value="C1-like_sf"/>
</dbReference>
<feature type="domain" description="Phorbol-ester/DAG-type" evidence="6">
    <location>
        <begin position="238"/>
        <end position="270"/>
    </location>
</feature>
<dbReference type="InterPro" id="IPR000198">
    <property type="entry name" value="RhoGAP_dom"/>
</dbReference>
<dbReference type="PROSITE" id="PS50081">
    <property type="entry name" value="ZF_DAG_PE_2"/>
    <property type="match status" value="1"/>
</dbReference>
<evidence type="ECO:0000256" key="4">
    <source>
        <dbReference type="PROSITE-ProRule" id="PRU00191"/>
    </source>
</evidence>
<dbReference type="PANTHER" id="PTHR46075">
    <property type="entry name" value="CHIMERIN FAMILY MEMBER"/>
    <property type="match status" value="1"/>
</dbReference>
<dbReference type="SMART" id="SM00252">
    <property type="entry name" value="SH2"/>
    <property type="match status" value="1"/>
</dbReference>
<dbReference type="STRING" id="400727.A0A2T7PRR5"/>
<evidence type="ECO:0000313" key="9">
    <source>
        <dbReference type="Proteomes" id="UP000245119"/>
    </source>
</evidence>
<evidence type="ECO:0008006" key="10">
    <source>
        <dbReference type="Google" id="ProtNLM"/>
    </source>
</evidence>
<dbReference type="GO" id="GO:0007165">
    <property type="term" value="P:signal transduction"/>
    <property type="evidence" value="ECO:0007669"/>
    <property type="project" value="InterPro"/>
</dbReference>
<dbReference type="PANTHER" id="PTHR46075:SF2">
    <property type="entry name" value="RHO GTPASE ACTIVATING PROTEIN AT 5A, ISOFORM A"/>
    <property type="match status" value="1"/>
</dbReference>
<evidence type="ECO:0000256" key="3">
    <source>
        <dbReference type="ARBA" id="ARBA00022833"/>
    </source>
</evidence>
<evidence type="ECO:0000256" key="1">
    <source>
        <dbReference type="ARBA" id="ARBA00022468"/>
    </source>
</evidence>
<dbReference type="GO" id="GO:0046872">
    <property type="term" value="F:metal ion binding"/>
    <property type="evidence" value="ECO:0007669"/>
    <property type="project" value="UniProtKB-KW"/>
</dbReference>
<name>A0A2T7PRR5_POMCA</name>
<dbReference type="Pfam" id="PF00017">
    <property type="entry name" value="SH2"/>
    <property type="match status" value="1"/>
</dbReference>
<sequence length="438" mass="50749">MMLSRNSWSRNVNVPRHHARRSQDYTTILADDRESQRLPTWNTYLYRLQQEAPKPFCVACQREVPGRPEFYGNEFHGTISRIEADSLLREDGYYLVRKSERAPDAFTLAIRFNGETKNFKLYYDGKHYVGEKRFDTVYDLVADGLIHFYIELRAADYIKELSNESNYEESPYMAYNQCRLRHEMTMRIRAADANRRRLVNVNDSTVGECSDSLDGEGTFPGEGGETGRHVAWNQYEKPHVFKVQNFVGLNWCDYCANFMWGLLAQGVKCQGLDAEGLYRLAGFHDDVEAIRIAFDKDGENTDIGVNKYEDINTIASALKLYFRLLPIPLITFEVYKPLLDAIKRDNILDTERVKQVKDILTTLPPAHYHTIKYLTGHLIKVMEHKSKNMMSAENLSIVFAPTLMRPLETDPMVSLMSAKFEQKAMEFILIHQRDIFGR</sequence>
<dbReference type="Gene3D" id="3.30.505.10">
    <property type="entry name" value="SH2 domain"/>
    <property type="match status" value="1"/>
</dbReference>
<keyword evidence="3" id="KW-0862">Zinc</keyword>
<dbReference type="InterPro" id="IPR035840">
    <property type="entry name" value="Chimaerin_SH2"/>
</dbReference>
<dbReference type="Gene3D" id="3.30.60.20">
    <property type="match status" value="1"/>
</dbReference>
<evidence type="ECO:0000259" key="5">
    <source>
        <dbReference type="PROSITE" id="PS50001"/>
    </source>
</evidence>
<keyword evidence="2" id="KW-0479">Metal-binding</keyword>
<accession>A0A2T7PRR5</accession>
<dbReference type="Pfam" id="PF00620">
    <property type="entry name" value="RhoGAP"/>
    <property type="match status" value="1"/>
</dbReference>
<evidence type="ECO:0000313" key="8">
    <source>
        <dbReference type="EMBL" id="PVD36067.1"/>
    </source>
</evidence>
<dbReference type="InterPro" id="IPR000980">
    <property type="entry name" value="SH2"/>
</dbReference>
<dbReference type="InterPro" id="IPR051854">
    <property type="entry name" value="Rho-type_GAP"/>
</dbReference>
<gene>
    <name evidence="8" type="ORF">C0Q70_03037</name>
</gene>
<proteinExistence type="predicted"/>
<dbReference type="PROSITE" id="PS50001">
    <property type="entry name" value="SH2"/>
    <property type="match status" value="1"/>
</dbReference>
<feature type="domain" description="SH2" evidence="5">
    <location>
        <begin position="74"/>
        <end position="141"/>
    </location>
</feature>
<dbReference type="OrthoDB" id="3196451at2759"/>
<dbReference type="InterPro" id="IPR002219">
    <property type="entry name" value="PKC_DAG/PE"/>
</dbReference>
<dbReference type="SMART" id="SM00324">
    <property type="entry name" value="RhoGAP"/>
    <property type="match status" value="1"/>
</dbReference>
<evidence type="ECO:0000256" key="2">
    <source>
        <dbReference type="ARBA" id="ARBA00022723"/>
    </source>
</evidence>
<dbReference type="SUPFAM" id="SSF57889">
    <property type="entry name" value="Cysteine-rich domain"/>
    <property type="match status" value="1"/>
</dbReference>
<dbReference type="InterPro" id="IPR008936">
    <property type="entry name" value="Rho_GTPase_activation_prot"/>
</dbReference>
<keyword evidence="4" id="KW-0727">SH2 domain</keyword>
<keyword evidence="9" id="KW-1185">Reference proteome</keyword>
<reference evidence="8 9" key="1">
    <citation type="submission" date="2018-04" db="EMBL/GenBank/DDBJ databases">
        <title>The genome of golden apple snail Pomacea canaliculata provides insight into stress tolerance and invasive adaptation.</title>
        <authorList>
            <person name="Liu C."/>
            <person name="Liu B."/>
            <person name="Ren Y."/>
            <person name="Zhang Y."/>
            <person name="Wang H."/>
            <person name="Li S."/>
            <person name="Jiang F."/>
            <person name="Yin L."/>
            <person name="Zhang G."/>
            <person name="Qian W."/>
            <person name="Fan W."/>
        </authorList>
    </citation>
    <scope>NUCLEOTIDE SEQUENCE [LARGE SCALE GENOMIC DNA]</scope>
    <source>
        <strain evidence="8">SZHN2017</strain>
        <tissue evidence="8">Muscle</tissue>
    </source>
</reference>
<dbReference type="Proteomes" id="UP000245119">
    <property type="component" value="Linkage Group LG2"/>
</dbReference>
<protein>
    <recommendedName>
        <fullName evidence="10">Rho-GAP domain-containing protein</fullName>
    </recommendedName>
</protein>
<dbReference type="CDD" id="cd10352">
    <property type="entry name" value="SH2_a2chimerin_b2chimerin"/>
    <property type="match status" value="1"/>
</dbReference>
<comment type="caution">
    <text evidence="8">The sequence shown here is derived from an EMBL/GenBank/DDBJ whole genome shotgun (WGS) entry which is preliminary data.</text>
</comment>
<dbReference type="SUPFAM" id="SSF48350">
    <property type="entry name" value="GTPase activation domain, GAP"/>
    <property type="match status" value="1"/>
</dbReference>
<organism evidence="8 9">
    <name type="scientific">Pomacea canaliculata</name>
    <name type="common">Golden apple snail</name>
    <dbReference type="NCBI Taxonomy" id="400727"/>
    <lineage>
        <taxon>Eukaryota</taxon>
        <taxon>Metazoa</taxon>
        <taxon>Spiralia</taxon>
        <taxon>Lophotrochozoa</taxon>
        <taxon>Mollusca</taxon>
        <taxon>Gastropoda</taxon>
        <taxon>Caenogastropoda</taxon>
        <taxon>Architaenioglossa</taxon>
        <taxon>Ampullarioidea</taxon>
        <taxon>Ampullariidae</taxon>
        <taxon>Pomacea</taxon>
    </lineage>
</organism>